<keyword evidence="1" id="KW-0808">Transferase</keyword>
<dbReference type="InterPro" id="IPR003448">
    <property type="entry name" value="Mopterin_biosynth_MoaE"/>
</dbReference>
<dbReference type="InterPro" id="IPR036563">
    <property type="entry name" value="MoaE_sf"/>
</dbReference>
<organism evidence="3">
    <name type="scientific">hydrothermal vent metagenome</name>
    <dbReference type="NCBI Taxonomy" id="652676"/>
    <lineage>
        <taxon>unclassified sequences</taxon>
        <taxon>metagenomes</taxon>
        <taxon>ecological metagenomes</taxon>
    </lineage>
</organism>
<evidence type="ECO:0000313" key="3">
    <source>
        <dbReference type="EMBL" id="CUS41424.1"/>
    </source>
</evidence>
<proteinExistence type="predicted"/>
<gene>
    <name evidence="3" type="ORF">MGWOODY_Tha1292</name>
</gene>
<dbReference type="NCBIfam" id="NF007959">
    <property type="entry name" value="PRK10678.1"/>
    <property type="match status" value="1"/>
</dbReference>
<dbReference type="EMBL" id="CZQC01000042">
    <property type="protein sequence ID" value="CUS41424.1"/>
    <property type="molecule type" value="Genomic_DNA"/>
</dbReference>
<name>A0A160TE58_9ZZZZ</name>
<protein>
    <submittedName>
        <fullName evidence="3">Molybdenum cofactor biosynthesis protein MoaE</fullName>
    </submittedName>
</protein>
<dbReference type="Gene3D" id="3.90.1170.40">
    <property type="entry name" value="Molybdopterin biosynthesis MoaE subunit"/>
    <property type="match status" value="1"/>
</dbReference>
<sequence>MDSITVQTDDFNIADEYQALCGQNTETGAIVFFSGLVRDRNEGIDVTGLFLEHYPGMTERSLEDIVKQARLRWPILQVRLIHRVGQLDINDQIVFVGVSSVHREAAFDACRFIMDFLKTEAPFWKKETRTDGHHWIESQTKDQEAKTRWNK</sequence>
<reference evidence="3" key="1">
    <citation type="submission" date="2015-10" db="EMBL/GenBank/DDBJ databases">
        <authorList>
            <person name="Gilbert D.G."/>
        </authorList>
    </citation>
    <scope>NUCLEOTIDE SEQUENCE</scope>
</reference>
<dbReference type="AlphaFoldDB" id="A0A160TE58"/>
<dbReference type="FunFam" id="3.90.1170.40:FF:000001">
    <property type="entry name" value="Molybdopterin synthase catalytic subunit MoaE"/>
    <property type="match status" value="1"/>
</dbReference>
<evidence type="ECO:0000256" key="1">
    <source>
        <dbReference type="ARBA" id="ARBA00022679"/>
    </source>
</evidence>
<evidence type="ECO:0000256" key="2">
    <source>
        <dbReference type="ARBA" id="ARBA00023150"/>
    </source>
</evidence>
<accession>A0A160TE58</accession>
<dbReference type="GO" id="GO:0016740">
    <property type="term" value="F:transferase activity"/>
    <property type="evidence" value="ECO:0007669"/>
    <property type="project" value="UniProtKB-KW"/>
</dbReference>
<dbReference type="CDD" id="cd00756">
    <property type="entry name" value="MoaE"/>
    <property type="match status" value="1"/>
</dbReference>
<dbReference type="PANTHER" id="PTHR23404">
    <property type="entry name" value="MOLYBDOPTERIN SYNTHASE RELATED"/>
    <property type="match status" value="1"/>
</dbReference>
<keyword evidence="2" id="KW-0501">Molybdenum cofactor biosynthesis</keyword>
<dbReference type="SUPFAM" id="SSF54690">
    <property type="entry name" value="Molybdopterin synthase subunit MoaE"/>
    <property type="match status" value="1"/>
</dbReference>
<dbReference type="Pfam" id="PF02391">
    <property type="entry name" value="MoaE"/>
    <property type="match status" value="1"/>
</dbReference>
<dbReference type="GO" id="GO:0006777">
    <property type="term" value="P:Mo-molybdopterin cofactor biosynthetic process"/>
    <property type="evidence" value="ECO:0007669"/>
    <property type="project" value="UniProtKB-KW"/>
</dbReference>